<dbReference type="AlphaFoldDB" id="A0A1C3H5T9"/>
<dbReference type="Proteomes" id="UP000190837">
    <property type="component" value="Unassembled WGS sequence"/>
</dbReference>
<sequence length="39" mass="4828">MGCANFFCSRQKFIKRQSSEYQYFVKRRGYQILLPMRFV</sequence>
<reference evidence="2" key="1">
    <citation type="submission" date="2016-04" db="EMBL/GenBank/DDBJ databases">
        <authorList>
            <person name="Tagini F."/>
        </authorList>
    </citation>
    <scope>NUCLEOTIDE SEQUENCE [LARGE SCALE GENOMIC DNA]</scope>
    <source>
        <strain evidence="2">CHUV0807</strain>
    </source>
</reference>
<accession>A0A1C3H5T9</accession>
<dbReference type="EMBL" id="FKLO01000065">
    <property type="protein sequence ID" value="SAM68347.1"/>
    <property type="molecule type" value="Genomic_DNA"/>
</dbReference>
<proteinExistence type="predicted"/>
<organism evidence="1 2">
    <name type="scientific">Cardiobacterium hominis</name>
    <dbReference type="NCBI Taxonomy" id="2718"/>
    <lineage>
        <taxon>Bacteria</taxon>
        <taxon>Pseudomonadati</taxon>
        <taxon>Pseudomonadota</taxon>
        <taxon>Gammaproteobacteria</taxon>
        <taxon>Cardiobacteriales</taxon>
        <taxon>Cardiobacteriaceae</taxon>
        <taxon>Cardiobacterium</taxon>
    </lineage>
</organism>
<gene>
    <name evidence="1" type="ORF">CHUV0807_1911</name>
</gene>
<evidence type="ECO:0000313" key="1">
    <source>
        <dbReference type="EMBL" id="SAM68347.1"/>
    </source>
</evidence>
<name>A0A1C3H5T9_9GAMM</name>
<protein>
    <submittedName>
        <fullName evidence="1">Uncharacterized protein</fullName>
    </submittedName>
</protein>
<evidence type="ECO:0000313" key="2">
    <source>
        <dbReference type="Proteomes" id="UP000190837"/>
    </source>
</evidence>